<dbReference type="RefSeq" id="WP_007316766.1">
    <property type="nucleotide sequence ID" value="NZ_BAEH01000032.1"/>
</dbReference>
<dbReference type="PRINTS" id="PR00455">
    <property type="entry name" value="HTHTETR"/>
</dbReference>
<dbReference type="InterPro" id="IPR050109">
    <property type="entry name" value="HTH-type_TetR-like_transc_reg"/>
</dbReference>
<dbReference type="GO" id="GO:0000976">
    <property type="term" value="F:transcription cis-regulatory region binding"/>
    <property type="evidence" value="ECO:0007669"/>
    <property type="project" value="TreeGrafter"/>
</dbReference>
<evidence type="ECO:0000256" key="1">
    <source>
        <dbReference type="ARBA" id="ARBA00023125"/>
    </source>
</evidence>
<comment type="caution">
    <text evidence="5">The sequence shown here is derived from an EMBL/GenBank/DDBJ whole genome shotgun (WGS) entry which is preliminary data.</text>
</comment>
<name>H0QX77_9ACTN</name>
<dbReference type="Gene3D" id="1.10.357.10">
    <property type="entry name" value="Tetracycline Repressor, domain 2"/>
    <property type="match status" value="1"/>
</dbReference>
<reference evidence="5 6" key="1">
    <citation type="submission" date="2011-12" db="EMBL/GenBank/DDBJ databases">
        <title>Whole genome shotgun sequence of Gordonia effusa NBRC 100432.</title>
        <authorList>
            <person name="Yoshida I."/>
            <person name="Takarada H."/>
            <person name="Hosoyama A."/>
            <person name="Tsuchikane K."/>
            <person name="Katsumata H."/>
            <person name="Yamazaki S."/>
            <person name="Fujita N."/>
        </authorList>
    </citation>
    <scope>NUCLEOTIDE SEQUENCE [LARGE SCALE GENOMIC DNA]</scope>
    <source>
        <strain evidence="5 6">NBRC 100432</strain>
    </source>
</reference>
<dbReference type="AlphaFoldDB" id="H0QX77"/>
<protein>
    <submittedName>
        <fullName evidence="5">Putative TetR family transcriptional regulator</fullName>
    </submittedName>
</protein>
<proteinExistence type="predicted"/>
<dbReference type="PROSITE" id="PS50977">
    <property type="entry name" value="HTH_TETR_2"/>
    <property type="match status" value="1"/>
</dbReference>
<dbReference type="InterPro" id="IPR001647">
    <property type="entry name" value="HTH_TetR"/>
</dbReference>
<dbReference type="SUPFAM" id="SSF46689">
    <property type="entry name" value="Homeodomain-like"/>
    <property type="match status" value="1"/>
</dbReference>
<dbReference type="EMBL" id="BAEH01000032">
    <property type="protein sequence ID" value="GAB17428.1"/>
    <property type="molecule type" value="Genomic_DNA"/>
</dbReference>
<dbReference type="Pfam" id="PF00440">
    <property type="entry name" value="TetR_N"/>
    <property type="match status" value="1"/>
</dbReference>
<keyword evidence="1 2" id="KW-0238">DNA-binding</keyword>
<accession>H0QX77</accession>
<dbReference type="PANTHER" id="PTHR30055">
    <property type="entry name" value="HTH-TYPE TRANSCRIPTIONAL REGULATOR RUTR"/>
    <property type="match status" value="1"/>
</dbReference>
<evidence type="ECO:0000256" key="2">
    <source>
        <dbReference type="PROSITE-ProRule" id="PRU00335"/>
    </source>
</evidence>
<evidence type="ECO:0000313" key="6">
    <source>
        <dbReference type="Proteomes" id="UP000035034"/>
    </source>
</evidence>
<feature type="region of interest" description="Disordered" evidence="3">
    <location>
        <begin position="1"/>
        <end position="22"/>
    </location>
</feature>
<evidence type="ECO:0000259" key="4">
    <source>
        <dbReference type="PROSITE" id="PS50977"/>
    </source>
</evidence>
<feature type="DNA-binding region" description="H-T-H motif" evidence="2">
    <location>
        <begin position="42"/>
        <end position="61"/>
    </location>
</feature>
<evidence type="ECO:0000313" key="5">
    <source>
        <dbReference type="EMBL" id="GAB17428.1"/>
    </source>
</evidence>
<gene>
    <name evidence="5" type="ORF">GOEFS_032_00240</name>
</gene>
<keyword evidence="6" id="KW-1185">Reference proteome</keyword>
<feature type="domain" description="HTH tetR-type" evidence="4">
    <location>
        <begin position="19"/>
        <end position="79"/>
    </location>
</feature>
<dbReference type="eggNOG" id="COG1309">
    <property type="taxonomic scope" value="Bacteria"/>
</dbReference>
<feature type="compositionally biased region" description="Basic and acidic residues" evidence="3">
    <location>
        <begin position="13"/>
        <end position="22"/>
    </location>
</feature>
<dbReference type="GO" id="GO:0003700">
    <property type="term" value="F:DNA-binding transcription factor activity"/>
    <property type="evidence" value="ECO:0007669"/>
    <property type="project" value="TreeGrafter"/>
</dbReference>
<dbReference type="STRING" id="1077974.GOEFS_032_00240"/>
<dbReference type="InterPro" id="IPR009057">
    <property type="entry name" value="Homeodomain-like_sf"/>
</dbReference>
<evidence type="ECO:0000256" key="3">
    <source>
        <dbReference type="SAM" id="MobiDB-lite"/>
    </source>
</evidence>
<dbReference type="Proteomes" id="UP000035034">
    <property type="component" value="Unassembled WGS sequence"/>
</dbReference>
<organism evidence="5 6">
    <name type="scientific">Gordonia effusa NBRC 100432</name>
    <dbReference type="NCBI Taxonomy" id="1077974"/>
    <lineage>
        <taxon>Bacteria</taxon>
        <taxon>Bacillati</taxon>
        <taxon>Actinomycetota</taxon>
        <taxon>Actinomycetes</taxon>
        <taxon>Mycobacteriales</taxon>
        <taxon>Gordoniaceae</taxon>
        <taxon>Gordonia</taxon>
    </lineage>
</organism>
<sequence>MSAGDEMTSVREPQQDRSRATRERLLVSTIEMLAANGWAATTVAAVAESAGVSRGAAQHHFPTRESLITATLDAMFEQLTVSIAEPMAQLPSGADRVDAVVGRAVEIYTGVPFKAALQVWAAAASDAVLREQILPREEKFARAAHRITVAGLDPTGENPNAHRLAQATLDLARGLGLADTLSDDSRRRAQVVATWCAQLKLGLGVG</sequence>
<dbReference type="PANTHER" id="PTHR30055:SF226">
    <property type="entry name" value="HTH-TYPE TRANSCRIPTIONAL REGULATOR PKSA"/>
    <property type="match status" value="1"/>
</dbReference>